<gene>
    <name evidence="3" type="ORF">ACFY1D_14460</name>
</gene>
<organism evidence="3 4">
    <name type="scientific">Streptomyces bluensis</name>
    <dbReference type="NCBI Taxonomy" id="33897"/>
    <lineage>
        <taxon>Bacteria</taxon>
        <taxon>Bacillati</taxon>
        <taxon>Actinomycetota</taxon>
        <taxon>Actinomycetes</taxon>
        <taxon>Kitasatosporales</taxon>
        <taxon>Streptomycetaceae</taxon>
        <taxon>Streptomyces</taxon>
    </lineage>
</organism>
<name>A0ABW6UKP9_9ACTN</name>
<feature type="compositionally biased region" description="Pro residues" evidence="1">
    <location>
        <begin position="12"/>
        <end position="48"/>
    </location>
</feature>
<dbReference type="Pfam" id="PF19744">
    <property type="entry name" value="DUF6232"/>
    <property type="match status" value="1"/>
</dbReference>
<keyword evidence="2" id="KW-0812">Transmembrane</keyword>
<comment type="caution">
    <text evidence="3">The sequence shown here is derived from an EMBL/GenBank/DDBJ whole genome shotgun (WGS) entry which is preliminary data.</text>
</comment>
<reference evidence="3 4" key="1">
    <citation type="submission" date="2024-10" db="EMBL/GenBank/DDBJ databases">
        <title>The Natural Products Discovery Center: Release of the First 8490 Sequenced Strains for Exploring Actinobacteria Biosynthetic Diversity.</title>
        <authorList>
            <person name="Kalkreuter E."/>
            <person name="Kautsar S.A."/>
            <person name="Yang D."/>
            <person name="Bader C.D."/>
            <person name="Teijaro C.N."/>
            <person name="Fluegel L."/>
            <person name="Davis C.M."/>
            <person name="Simpson J.R."/>
            <person name="Lauterbach L."/>
            <person name="Steele A.D."/>
            <person name="Gui C."/>
            <person name="Meng S."/>
            <person name="Li G."/>
            <person name="Viehrig K."/>
            <person name="Ye F."/>
            <person name="Su P."/>
            <person name="Kiefer A.F."/>
            <person name="Nichols A."/>
            <person name="Cepeda A.J."/>
            <person name="Yan W."/>
            <person name="Fan B."/>
            <person name="Jiang Y."/>
            <person name="Adhikari A."/>
            <person name="Zheng C.-J."/>
            <person name="Schuster L."/>
            <person name="Cowan T.M."/>
            <person name="Smanski M.J."/>
            <person name="Chevrette M.G."/>
            <person name="De Carvalho L.P.S."/>
            <person name="Shen B."/>
        </authorList>
    </citation>
    <scope>NUCLEOTIDE SEQUENCE [LARGE SCALE GENOMIC DNA]</scope>
    <source>
        <strain evidence="3 4">NPDC001390</strain>
    </source>
</reference>
<dbReference type="EMBL" id="JBIAWJ010000006">
    <property type="protein sequence ID" value="MFF4522618.1"/>
    <property type="molecule type" value="Genomic_DNA"/>
</dbReference>
<dbReference type="RefSeq" id="WP_387886509.1">
    <property type="nucleotide sequence ID" value="NZ_JBIAWJ010000006.1"/>
</dbReference>
<evidence type="ECO:0000313" key="3">
    <source>
        <dbReference type="EMBL" id="MFF4522618.1"/>
    </source>
</evidence>
<evidence type="ECO:0000256" key="1">
    <source>
        <dbReference type="SAM" id="MobiDB-lite"/>
    </source>
</evidence>
<keyword evidence="2" id="KW-0472">Membrane</keyword>
<keyword evidence="2" id="KW-1133">Transmembrane helix</keyword>
<keyword evidence="4" id="KW-1185">Reference proteome</keyword>
<protein>
    <submittedName>
        <fullName evidence="3">DUF6232 family protein</fullName>
    </submittedName>
</protein>
<sequence length="243" mass="25525">MTSADRAKQPSNAPPAPAGAPYTPPGAPPVPELPPQPAGPPSADPYPDVPSAASAGPIIGVDLRVSKRLLWVGEAYYPLQNIARVYTLTIHPRRKEAVLLFIKRLLIIGAVTTLLGLFAAAIDASQSSSFGGGDSGGSPGLTVFVMLIAGAALIYSFVEMMKVLSAPSHFVLAVETSGPSTALVTGPNPDQLRRLAHQIAHTIENREAEFQVRVDTIKISPKHYYFGDNVNMYGGTGNVGMAS</sequence>
<evidence type="ECO:0000256" key="2">
    <source>
        <dbReference type="SAM" id="Phobius"/>
    </source>
</evidence>
<accession>A0ABW6UKP9</accession>
<dbReference type="Proteomes" id="UP001602058">
    <property type="component" value="Unassembled WGS sequence"/>
</dbReference>
<proteinExistence type="predicted"/>
<feature type="transmembrane region" description="Helical" evidence="2">
    <location>
        <begin position="141"/>
        <end position="158"/>
    </location>
</feature>
<dbReference type="InterPro" id="IPR045629">
    <property type="entry name" value="DUF6232"/>
</dbReference>
<feature type="region of interest" description="Disordered" evidence="1">
    <location>
        <begin position="1"/>
        <end position="49"/>
    </location>
</feature>
<feature type="transmembrane region" description="Helical" evidence="2">
    <location>
        <begin position="101"/>
        <end position="121"/>
    </location>
</feature>
<evidence type="ECO:0000313" key="4">
    <source>
        <dbReference type="Proteomes" id="UP001602058"/>
    </source>
</evidence>